<evidence type="ECO:0000256" key="3">
    <source>
        <dbReference type="ARBA" id="ARBA00022827"/>
    </source>
</evidence>
<dbReference type="AlphaFoldDB" id="A0A1H1ST34"/>
<name>A0A1H1ST34_9MICO</name>
<evidence type="ECO:0000256" key="2">
    <source>
        <dbReference type="ARBA" id="ARBA00022630"/>
    </source>
</evidence>
<feature type="region of interest" description="Disordered" evidence="5">
    <location>
        <begin position="461"/>
        <end position="481"/>
    </location>
</feature>
<evidence type="ECO:0000259" key="7">
    <source>
        <dbReference type="Pfam" id="PF00890"/>
    </source>
</evidence>
<dbReference type="STRING" id="1136497.SAMN04489752_1866"/>
<dbReference type="PRINTS" id="PR00411">
    <property type="entry name" value="PNDRDTASEI"/>
</dbReference>
<keyword evidence="6" id="KW-0472">Membrane</keyword>
<dbReference type="Gene3D" id="3.90.700.10">
    <property type="entry name" value="Succinate dehydrogenase/fumarate reductase flavoprotein, catalytic domain"/>
    <property type="match status" value="1"/>
</dbReference>
<dbReference type="GO" id="GO:0008202">
    <property type="term" value="P:steroid metabolic process"/>
    <property type="evidence" value="ECO:0007669"/>
    <property type="project" value="UniProtKB-ARBA"/>
</dbReference>
<sequence>MPETNRKQNYDVVVIGAGAGGLSTAVTAAYHGLSVLVLERDRRCGGATSRSGGWMWTPRSEFAHADGVDESIDDIKTYLKAAVGDDYDEERTDAFLRNAPEMVSFFEHETALQFVPGTKICDIYGQLPHAGTGHRSVGPKPVDGRTFSRSLRKIMAPQYWETSFLGMGIMAGPDLQGFLAAAKFKPHGWWHSAKRVLGYAFDLATTGQGMHFVNGVALTGRLMQSAVDLGVDIRVEHRVDDLIQDSTGRVAAVVAETPQGRRTFKAARGVVLAAGGFSANPSMRTEHFPHNRSADDHWTLAPETADGMGIDLGRSVGGVLDISGASPAAWCPVSLFPYRNGRTGIFPHIMDRAKPGSISVTRSGRRFVNEANGYWDYVTGLNAATAEGEVAEAWQIGDSRAVARYPFGFAMPRPVPKFPFLRSGYLVKAATLDELADKCGIDAEALRTTVEEFNRHAREGRDPAFDRGQTPFNRYGGDPDVTPNPSLAPIDRGPFYAVRVRQGSFGTFGGLRADAKARLLDSHGSPVHGVHVVGVDQKNLFGGHYPAGGVNLGPAMTFGYITGRELAGVGNAPTADSTRAATTSTSPV</sequence>
<evidence type="ECO:0000313" key="8">
    <source>
        <dbReference type="EMBL" id="SDS51018.1"/>
    </source>
</evidence>
<dbReference type="InterPro" id="IPR003953">
    <property type="entry name" value="FAD-dep_OxRdtase_2_FAD-bd"/>
</dbReference>
<comment type="cofactor">
    <cofactor evidence="1">
        <name>FAD</name>
        <dbReference type="ChEBI" id="CHEBI:57692"/>
    </cofactor>
</comment>
<dbReference type="OrthoDB" id="9813348at2"/>
<keyword evidence="6" id="KW-1133">Transmembrane helix</keyword>
<evidence type="ECO:0000256" key="1">
    <source>
        <dbReference type="ARBA" id="ARBA00001974"/>
    </source>
</evidence>
<keyword evidence="4" id="KW-0560">Oxidoreductase</keyword>
<keyword evidence="2" id="KW-0285">Flavoprotein</keyword>
<evidence type="ECO:0000313" key="9">
    <source>
        <dbReference type="Proteomes" id="UP000199597"/>
    </source>
</evidence>
<protein>
    <submittedName>
        <fullName evidence="8">Succinate dehydrogenase/fumarate reductase, flavoprotein subunit</fullName>
    </submittedName>
</protein>
<dbReference type="SUPFAM" id="SSF51905">
    <property type="entry name" value="FAD/NAD(P)-binding domain"/>
    <property type="match status" value="1"/>
</dbReference>
<dbReference type="EMBL" id="LT629766">
    <property type="protein sequence ID" value="SDS51018.1"/>
    <property type="molecule type" value="Genomic_DNA"/>
</dbReference>
<accession>A0A1H1ST34</accession>
<dbReference type="Pfam" id="PF00890">
    <property type="entry name" value="FAD_binding_2"/>
    <property type="match status" value="1"/>
</dbReference>
<evidence type="ECO:0000256" key="6">
    <source>
        <dbReference type="SAM" id="Phobius"/>
    </source>
</evidence>
<dbReference type="Gene3D" id="3.50.50.60">
    <property type="entry name" value="FAD/NAD(P)-binding domain"/>
    <property type="match status" value="1"/>
</dbReference>
<feature type="domain" description="FAD-dependent oxidoreductase 2 FAD-binding" evidence="7">
    <location>
        <begin position="11"/>
        <end position="552"/>
    </location>
</feature>
<dbReference type="InterPro" id="IPR050315">
    <property type="entry name" value="FAD-oxidoreductase_2"/>
</dbReference>
<dbReference type="RefSeq" id="WP_092012787.1">
    <property type="nucleotide sequence ID" value="NZ_LT629766.1"/>
</dbReference>
<dbReference type="InterPro" id="IPR027477">
    <property type="entry name" value="Succ_DH/fumarate_Rdtase_cat_sf"/>
</dbReference>
<dbReference type="SUPFAM" id="SSF56425">
    <property type="entry name" value="Succinate dehydrogenase/fumarate reductase flavoprotein, catalytic domain"/>
    <property type="match status" value="1"/>
</dbReference>
<keyword evidence="6" id="KW-0812">Transmembrane</keyword>
<dbReference type="InterPro" id="IPR036188">
    <property type="entry name" value="FAD/NAD-bd_sf"/>
</dbReference>
<feature type="transmembrane region" description="Helical" evidence="6">
    <location>
        <begin position="12"/>
        <end position="33"/>
    </location>
</feature>
<dbReference type="PANTHER" id="PTHR43400">
    <property type="entry name" value="FUMARATE REDUCTASE"/>
    <property type="match status" value="1"/>
</dbReference>
<evidence type="ECO:0000256" key="5">
    <source>
        <dbReference type="SAM" id="MobiDB-lite"/>
    </source>
</evidence>
<dbReference type="GO" id="GO:0033765">
    <property type="term" value="F:steroid dehydrogenase activity, acting on the CH-CH group of donors"/>
    <property type="evidence" value="ECO:0007669"/>
    <property type="project" value="UniProtKB-ARBA"/>
</dbReference>
<evidence type="ECO:0000256" key="4">
    <source>
        <dbReference type="ARBA" id="ARBA00023002"/>
    </source>
</evidence>
<gene>
    <name evidence="8" type="ORF">SAMN04489752_1866</name>
</gene>
<dbReference type="Proteomes" id="UP000199597">
    <property type="component" value="Chromosome I"/>
</dbReference>
<organism evidence="8 9">
    <name type="scientific">Brevibacterium siliguriense</name>
    <dbReference type="NCBI Taxonomy" id="1136497"/>
    <lineage>
        <taxon>Bacteria</taxon>
        <taxon>Bacillati</taxon>
        <taxon>Actinomycetota</taxon>
        <taxon>Actinomycetes</taxon>
        <taxon>Micrococcales</taxon>
        <taxon>Brevibacteriaceae</taxon>
        <taxon>Brevibacterium</taxon>
    </lineage>
</organism>
<keyword evidence="3" id="KW-0274">FAD</keyword>
<keyword evidence="9" id="KW-1185">Reference proteome</keyword>
<proteinExistence type="predicted"/>
<dbReference type="PANTHER" id="PTHR43400:SF10">
    <property type="entry name" value="3-OXOSTEROID 1-DEHYDROGENASE"/>
    <property type="match status" value="1"/>
</dbReference>
<reference evidence="9" key="1">
    <citation type="submission" date="2016-10" db="EMBL/GenBank/DDBJ databases">
        <authorList>
            <person name="Varghese N."/>
            <person name="Submissions S."/>
        </authorList>
    </citation>
    <scope>NUCLEOTIDE SEQUENCE [LARGE SCALE GENOMIC DNA]</scope>
    <source>
        <strain evidence="9">DSM 23676</strain>
    </source>
</reference>